<dbReference type="EMBL" id="WIXP02000005">
    <property type="protein sequence ID" value="KAF6210959.1"/>
    <property type="molecule type" value="Genomic_DNA"/>
</dbReference>
<keyword evidence="2" id="KW-1185">Reference proteome</keyword>
<sequence length="80" mass="9244">MQEFPLCFQFDDLLFGNPVTNFHSSIPMPVDPHKKGLKLFEISKQTLAANDQFPKHRRSLRTPSRLAYDNTVVFTVAKQH</sequence>
<reference evidence="1" key="1">
    <citation type="journal article" date="2021" name="Mol. Ecol. Resour.">
        <title>Apolygus lucorum genome provides insights into omnivorousness and mesophyll feeding.</title>
        <authorList>
            <person name="Liu Y."/>
            <person name="Liu H."/>
            <person name="Wang H."/>
            <person name="Huang T."/>
            <person name="Liu B."/>
            <person name="Yang B."/>
            <person name="Yin L."/>
            <person name="Li B."/>
            <person name="Zhang Y."/>
            <person name="Zhang S."/>
            <person name="Jiang F."/>
            <person name="Zhang X."/>
            <person name="Ren Y."/>
            <person name="Wang B."/>
            <person name="Wang S."/>
            <person name="Lu Y."/>
            <person name="Wu K."/>
            <person name="Fan W."/>
            <person name="Wang G."/>
        </authorList>
    </citation>
    <scope>NUCLEOTIDE SEQUENCE</scope>
    <source>
        <strain evidence="1">12Hb</strain>
    </source>
</reference>
<gene>
    <name evidence="1" type="ORF">GE061_014072</name>
</gene>
<comment type="caution">
    <text evidence="1">The sequence shown here is derived from an EMBL/GenBank/DDBJ whole genome shotgun (WGS) entry which is preliminary data.</text>
</comment>
<proteinExistence type="predicted"/>
<evidence type="ECO:0000313" key="2">
    <source>
        <dbReference type="Proteomes" id="UP000466442"/>
    </source>
</evidence>
<dbReference type="AlphaFoldDB" id="A0A8S9XQU5"/>
<dbReference type="Proteomes" id="UP000466442">
    <property type="component" value="Linkage Group LG5"/>
</dbReference>
<protein>
    <submittedName>
        <fullName evidence="1">Uncharacterized protein</fullName>
    </submittedName>
</protein>
<name>A0A8S9XQU5_APOLU</name>
<evidence type="ECO:0000313" key="1">
    <source>
        <dbReference type="EMBL" id="KAF6210959.1"/>
    </source>
</evidence>
<accession>A0A8S9XQU5</accession>
<organism evidence="1 2">
    <name type="scientific">Apolygus lucorum</name>
    <name type="common">Small green plant bug</name>
    <name type="synonym">Lygocoris lucorum</name>
    <dbReference type="NCBI Taxonomy" id="248454"/>
    <lineage>
        <taxon>Eukaryota</taxon>
        <taxon>Metazoa</taxon>
        <taxon>Ecdysozoa</taxon>
        <taxon>Arthropoda</taxon>
        <taxon>Hexapoda</taxon>
        <taxon>Insecta</taxon>
        <taxon>Pterygota</taxon>
        <taxon>Neoptera</taxon>
        <taxon>Paraneoptera</taxon>
        <taxon>Hemiptera</taxon>
        <taxon>Heteroptera</taxon>
        <taxon>Panheteroptera</taxon>
        <taxon>Cimicomorpha</taxon>
        <taxon>Miridae</taxon>
        <taxon>Mirini</taxon>
        <taxon>Apolygus</taxon>
    </lineage>
</organism>